<reference evidence="1" key="2">
    <citation type="submission" date="2010-07" db="EMBL/GenBank/DDBJ databases">
        <authorList>
            <consortium name="The Broad Institute Genome Sequencing Platform"/>
            <consortium name="Broad Institute Genome Sequencing Center for Infectious Disease"/>
            <person name="Ma L.-J."/>
            <person name="Dead R."/>
            <person name="Young S."/>
            <person name="Zeng Q."/>
            <person name="Koehrsen M."/>
            <person name="Alvarado L."/>
            <person name="Berlin A."/>
            <person name="Chapman S.B."/>
            <person name="Chen Z."/>
            <person name="Freedman E."/>
            <person name="Gellesch M."/>
            <person name="Goldberg J."/>
            <person name="Griggs A."/>
            <person name="Gujja S."/>
            <person name="Heilman E.R."/>
            <person name="Heiman D."/>
            <person name="Hepburn T."/>
            <person name="Howarth C."/>
            <person name="Jen D."/>
            <person name="Larson L."/>
            <person name="Mehta T."/>
            <person name="Neiman D."/>
            <person name="Pearson M."/>
            <person name="Roberts A."/>
            <person name="Saif S."/>
            <person name="Shea T."/>
            <person name="Shenoy N."/>
            <person name="Sisk P."/>
            <person name="Stolte C."/>
            <person name="Sykes S."/>
            <person name="Walk T."/>
            <person name="White J."/>
            <person name="Yandava C."/>
            <person name="Haas B."/>
            <person name="Nusbaum C."/>
            <person name="Birren B."/>
        </authorList>
    </citation>
    <scope>NUCLEOTIDE SEQUENCE</scope>
    <source>
        <strain evidence="1">R3-111a-1</strain>
    </source>
</reference>
<reference evidence="2" key="4">
    <citation type="journal article" date="2015" name="G3 (Bethesda)">
        <title>Genome sequences of three phytopathogenic species of the Magnaporthaceae family of fungi.</title>
        <authorList>
            <person name="Okagaki L.H."/>
            <person name="Nunes C.C."/>
            <person name="Sailsbery J."/>
            <person name="Clay B."/>
            <person name="Brown D."/>
            <person name="John T."/>
            <person name="Oh Y."/>
            <person name="Young N."/>
            <person name="Fitzgerald M."/>
            <person name="Haas B.J."/>
            <person name="Zeng Q."/>
            <person name="Young S."/>
            <person name="Adiconis X."/>
            <person name="Fan L."/>
            <person name="Levin J.Z."/>
            <person name="Mitchell T.K."/>
            <person name="Okubara P.A."/>
            <person name="Farman M.L."/>
            <person name="Kohn L.M."/>
            <person name="Birren B."/>
            <person name="Ma L.-J."/>
            <person name="Dean R.A."/>
        </authorList>
    </citation>
    <scope>NUCLEOTIDE SEQUENCE</scope>
    <source>
        <strain evidence="2">R3-111a-1</strain>
    </source>
</reference>
<dbReference type="EnsemblFungi" id="EJT75122">
    <property type="protein sequence ID" value="EJT75122"/>
    <property type="gene ID" value="GGTG_08960"/>
</dbReference>
<evidence type="ECO:0000313" key="2">
    <source>
        <dbReference type="EnsemblFungi" id="EJT75122"/>
    </source>
</evidence>
<evidence type="ECO:0000313" key="3">
    <source>
        <dbReference type="Proteomes" id="UP000006039"/>
    </source>
</evidence>
<reference evidence="2" key="5">
    <citation type="submission" date="2018-04" db="UniProtKB">
        <authorList>
            <consortium name="EnsemblFungi"/>
        </authorList>
    </citation>
    <scope>IDENTIFICATION</scope>
    <source>
        <strain evidence="2">R3-111a-1</strain>
    </source>
</reference>
<dbReference type="SUPFAM" id="SSF55729">
    <property type="entry name" value="Acyl-CoA N-acyltransferases (Nat)"/>
    <property type="match status" value="1"/>
</dbReference>
<dbReference type="VEuPathDB" id="FungiDB:GGTG_08960"/>
<evidence type="ECO:0000313" key="1">
    <source>
        <dbReference type="EMBL" id="EJT75122.1"/>
    </source>
</evidence>
<dbReference type="GeneID" id="20349418"/>
<accession>J3P620</accession>
<dbReference type="HOGENOM" id="CLU_980189_0_0_1"/>
<dbReference type="eggNOG" id="ENOG502RN0D">
    <property type="taxonomic scope" value="Eukaryota"/>
</dbReference>
<dbReference type="Proteomes" id="UP000006039">
    <property type="component" value="Unassembled WGS sequence"/>
</dbReference>
<dbReference type="RefSeq" id="XP_009225066.1">
    <property type="nucleotide sequence ID" value="XM_009226802.1"/>
</dbReference>
<reference evidence="1" key="3">
    <citation type="submission" date="2010-09" db="EMBL/GenBank/DDBJ databases">
        <title>Annotation of Gaeumannomyces graminis var. tritici R3-111a-1.</title>
        <authorList>
            <consortium name="The Broad Institute Genome Sequencing Platform"/>
            <person name="Ma L.-J."/>
            <person name="Dead R."/>
            <person name="Young S.K."/>
            <person name="Zeng Q."/>
            <person name="Gargeya S."/>
            <person name="Fitzgerald M."/>
            <person name="Haas B."/>
            <person name="Abouelleil A."/>
            <person name="Alvarado L."/>
            <person name="Arachchi H.M."/>
            <person name="Berlin A."/>
            <person name="Brown A."/>
            <person name="Chapman S.B."/>
            <person name="Chen Z."/>
            <person name="Dunbar C."/>
            <person name="Freedman E."/>
            <person name="Gearin G."/>
            <person name="Gellesch M."/>
            <person name="Goldberg J."/>
            <person name="Griggs A."/>
            <person name="Gujja S."/>
            <person name="Heiman D."/>
            <person name="Howarth C."/>
            <person name="Larson L."/>
            <person name="Lui A."/>
            <person name="MacDonald P.J.P."/>
            <person name="Mehta T."/>
            <person name="Montmayeur A."/>
            <person name="Murphy C."/>
            <person name="Neiman D."/>
            <person name="Pearson M."/>
            <person name="Priest M."/>
            <person name="Roberts A."/>
            <person name="Saif S."/>
            <person name="Shea T."/>
            <person name="Shenoy N."/>
            <person name="Sisk P."/>
            <person name="Stolte C."/>
            <person name="Sykes S."/>
            <person name="Yandava C."/>
            <person name="Wortman J."/>
            <person name="Nusbaum C."/>
            <person name="Birren B."/>
        </authorList>
    </citation>
    <scope>NUCLEOTIDE SEQUENCE</scope>
    <source>
        <strain evidence="1">R3-111a-1</strain>
    </source>
</reference>
<dbReference type="AlphaFoldDB" id="J3P620"/>
<dbReference type="EMBL" id="GL385398">
    <property type="protein sequence ID" value="EJT75122.1"/>
    <property type="molecule type" value="Genomic_DNA"/>
</dbReference>
<dbReference type="InterPro" id="IPR016181">
    <property type="entry name" value="Acyl_CoA_acyltransferase"/>
</dbReference>
<protein>
    <recommendedName>
        <fullName evidence="4">N-acetyltransferase domain-containing protein</fullName>
    </recommendedName>
</protein>
<evidence type="ECO:0008006" key="4">
    <source>
        <dbReference type="Google" id="ProtNLM"/>
    </source>
</evidence>
<gene>
    <name evidence="2" type="primary">20349418</name>
    <name evidence="1" type="ORF">GGTG_08960</name>
</gene>
<organism evidence="1">
    <name type="scientific">Gaeumannomyces tritici (strain R3-111a-1)</name>
    <name type="common">Wheat and barley take-all root rot fungus</name>
    <name type="synonym">Gaeumannomyces graminis var. tritici</name>
    <dbReference type="NCBI Taxonomy" id="644352"/>
    <lineage>
        <taxon>Eukaryota</taxon>
        <taxon>Fungi</taxon>
        <taxon>Dikarya</taxon>
        <taxon>Ascomycota</taxon>
        <taxon>Pezizomycotina</taxon>
        <taxon>Sordariomycetes</taxon>
        <taxon>Sordariomycetidae</taxon>
        <taxon>Magnaporthales</taxon>
        <taxon>Magnaporthaceae</taxon>
        <taxon>Gaeumannomyces</taxon>
    </lineage>
</organism>
<dbReference type="OrthoDB" id="10387284at2759"/>
<dbReference type="Gene3D" id="3.40.630.30">
    <property type="match status" value="1"/>
</dbReference>
<reference evidence="3" key="1">
    <citation type="submission" date="2010-07" db="EMBL/GenBank/DDBJ databases">
        <title>The genome sequence of Gaeumannomyces graminis var. tritici strain R3-111a-1.</title>
        <authorList>
            <consortium name="The Broad Institute Genome Sequencing Platform"/>
            <person name="Ma L.-J."/>
            <person name="Dead R."/>
            <person name="Young S."/>
            <person name="Zeng Q."/>
            <person name="Koehrsen M."/>
            <person name="Alvarado L."/>
            <person name="Berlin A."/>
            <person name="Chapman S.B."/>
            <person name="Chen Z."/>
            <person name="Freedman E."/>
            <person name="Gellesch M."/>
            <person name="Goldberg J."/>
            <person name="Griggs A."/>
            <person name="Gujja S."/>
            <person name="Heilman E.R."/>
            <person name="Heiman D."/>
            <person name="Hepburn T."/>
            <person name="Howarth C."/>
            <person name="Jen D."/>
            <person name="Larson L."/>
            <person name="Mehta T."/>
            <person name="Neiman D."/>
            <person name="Pearson M."/>
            <person name="Roberts A."/>
            <person name="Saif S."/>
            <person name="Shea T."/>
            <person name="Shenoy N."/>
            <person name="Sisk P."/>
            <person name="Stolte C."/>
            <person name="Sykes S."/>
            <person name="Walk T."/>
            <person name="White J."/>
            <person name="Yandava C."/>
            <person name="Haas B."/>
            <person name="Nusbaum C."/>
            <person name="Birren B."/>
        </authorList>
    </citation>
    <scope>NUCLEOTIDE SEQUENCE [LARGE SCALE GENOMIC DNA]</scope>
    <source>
        <strain evidence="3">R3-111a-1</strain>
    </source>
</reference>
<proteinExistence type="predicted"/>
<keyword evidence="3" id="KW-1185">Reference proteome</keyword>
<name>J3P620_GAET3</name>
<sequence>MALELTRLPGCIRIAQPRDLNVVTSLYMEQATQIPEIAWCYPYWDRSEACFDAFHAFVYNDFLTRVQGHGGPNNNRWLAVYEDQFGRVTGFVAWNVRHRVLRGARAPAPGFSVGVSRGDMARIRGQARQNAWALAGRDGVYYDEFRSNVMELYHERAAREMLGRRGANGAQNGVVTVELVCVAQERKRAGIGAELVAFVVGGTRRSGYYVMTEVSDTGIHGWLQKLGFSQLSAASAMEPDRHDQVDRREAFVIAVWGLLPWQNVRVKSGGVWQDQPDSERAAAY</sequence>